<dbReference type="Proteomes" id="UP001234297">
    <property type="component" value="Chromosome 2"/>
</dbReference>
<organism evidence="1 2">
    <name type="scientific">Persea americana</name>
    <name type="common">Avocado</name>
    <dbReference type="NCBI Taxonomy" id="3435"/>
    <lineage>
        <taxon>Eukaryota</taxon>
        <taxon>Viridiplantae</taxon>
        <taxon>Streptophyta</taxon>
        <taxon>Embryophyta</taxon>
        <taxon>Tracheophyta</taxon>
        <taxon>Spermatophyta</taxon>
        <taxon>Magnoliopsida</taxon>
        <taxon>Magnoliidae</taxon>
        <taxon>Laurales</taxon>
        <taxon>Lauraceae</taxon>
        <taxon>Persea</taxon>
    </lineage>
</organism>
<comment type="caution">
    <text evidence="1">The sequence shown here is derived from an EMBL/GenBank/DDBJ whole genome shotgun (WGS) entry which is preliminary data.</text>
</comment>
<name>A0ACC2MC53_PERAE</name>
<reference evidence="1 2" key="1">
    <citation type="journal article" date="2022" name="Hortic Res">
        <title>A haplotype resolved chromosomal level avocado genome allows analysis of novel avocado genes.</title>
        <authorList>
            <person name="Nath O."/>
            <person name="Fletcher S.J."/>
            <person name="Hayward A."/>
            <person name="Shaw L.M."/>
            <person name="Masouleh A.K."/>
            <person name="Furtado A."/>
            <person name="Henry R.J."/>
            <person name="Mitter N."/>
        </authorList>
    </citation>
    <scope>NUCLEOTIDE SEQUENCE [LARGE SCALE GENOMIC DNA]</scope>
    <source>
        <strain evidence="2">cv. Hass</strain>
    </source>
</reference>
<evidence type="ECO:0000313" key="1">
    <source>
        <dbReference type="EMBL" id="KAJ8643230.1"/>
    </source>
</evidence>
<evidence type="ECO:0000313" key="2">
    <source>
        <dbReference type="Proteomes" id="UP001234297"/>
    </source>
</evidence>
<keyword evidence="2" id="KW-1185">Reference proteome</keyword>
<accession>A0ACC2MC53</accession>
<protein>
    <submittedName>
        <fullName evidence="1">Uncharacterized protein</fullName>
    </submittedName>
</protein>
<proteinExistence type="predicted"/>
<gene>
    <name evidence="1" type="ORF">MRB53_004978</name>
</gene>
<sequence>MASISFSVAGKTIFTSTSSSPLDSKRLKHGFLSKSTHLKTMHRMQDSQLVRVATEPSVMVPSPATTENYNEKELAAWKSIQQERWEGELNVEGEIPLWLSGTYLRNGPGMWHIGDYNFRHLFDGYATLVRLYFENGRVIAGHRQIESQAYKAAKKNKKLCYREFSEVPKTDSFLAYMGELANLFSGASLTDNANTGVVRLGDGRVVCLTETIKGSIQVDPDTLETIGKFEYTDQLGGLIHSAHPIVTESEFLTLLPDLVRPGYTVVRMEPNSNERKVIGRVDCRGGPAPGWVHSFPVTEHYIIVPEMPLRYCAQNLLRAEPTPLYKFEWHPHSKAFMHVMCKASGKIVASVEVPLYVTFHFINAYEEEDEEGRVTAIIADCCEHNANTTILDKLRLQNLRSYSGKDELPDARVGRFIIPLDGSPNGKLEAALNPDEHGRGMDMCSIHPAYLGKKYRYAYACGAQRPCNFPNTITKIDLMEKKAKNWIDEGAVPSEPFFVPRPGATEEDDGVVISMVSDKNGEGYALLLDGSSFEEIARAKFPYGLPYGLHGCWVPKN</sequence>
<dbReference type="EMBL" id="CM056810">
    <property type="protein sequence ID" value="KAJ8643230.1"/>
    <property type="molecule type" value="Genomic_DNA"/>
</dbReference>